<protein>
    <submittedName>
        <fullName evidence="1">Uncharacterized protein</fullName>
    </submittedName>
</protein>
<dbReference type="Proteomes" id="UP001189429">
    <property type="component" value="Unassembled WGS sequence"/>
</dbReference>
<dbReference type="EMBL" id="CAUYUJ010003503">
    <property type="protein sequence ID" value="CAK0805604.1"/>
    <property type="molecule type" value="Genomic_DNA"/>
</dbReference>
<reference evidence="1" key="1">
    <citation type="submission" date="2023-10" db="EMBL/GenBank/DDBJ databases">
        <authorList>
            <person name="Chen Y."/>
            <person name="Shah S."/>
            <person name="Dougan E. K."/>
            <person name="Thang M."/>
            <person name="Chan C."/>
        </authorList>
    </citation>
    <scope>NUCLEOTIDE SEQUENCE [LARGE SCALE GENOMIC DNA]</scope>
</reference>
<evidence type="ECO:0000313" key="1">
    <source>
        <dbReference type="EMBL" id="CAK0805604.1"/>
    </source>
</evidence>
<evidence type="ECO:0000313" key="2">
    <source>
        <dbReference type="Proteomes" id="UP001189429"/>
    </source>
</evidence>
<gene>
    <name evidence="1" type="ORF">PCOR1329_LOCUS12075</name>
</gene>
<sequence>MEALPALRAIEDGVISENLLRALTLDDLRSLSPCDGRLARLLTGSRCWFRAASAEAPFLRLEASWFSGPERAGLLRALRALRRSVPARGLCAPLGSAGQVKELAGAVTAAVLAAAHDAARPGSFAAPVVGLLRWPDGAALRGALSPREPKPEA</sequence>
<accession>A0ABN9QL12</accession>
<comment type="caution">
    <text evidence="1">The sequence shown here is derived from an EMBL/GenBank/DDBJ whole genome shotgun (WGS) entry which is preliminary data.</text>
</comment>
<name>A0ABN9QL12_9DINO</name>
<keyword evidence="2" id="KW-1185">Reference proteome</keyword>
<feature type="non-terminal residue" evidence="1">
    <location>
        <position position="153"/>
    </location>
</feature>
<proteinExistence type="predicted"/>
<organism evidence="1 2">
    <name type="scientific">Prorocentrum cordatum</name>
    <dbReference type="NCBI Taxonomy" id="2364126"/>
    <lineage>
        <taxon>Eukaryota</taxon>
        <taxon>Sar</taxon>
        <taxon>Alveolata</taxon>
        <taxon>Dinophyceae</taxon>
        <taxon>Prorocentrales</taxon>
        <taxon>Prorocentraceae</taxon>
        <taxon>Prorocentrum</taxon>
    </lineage>
</organism>